<feature type="compositionally biased region" description="Polar residues" evidence="1">
    <location>
        <begin position="409"/>
        <end position="426"/>
    </location>
</feature>
<dbReference type="PANTHER" id="PTHR21439">
    <property type="entry name" value="OXIDORED-NITRO DOMAIN-CONTAINING PROTEIN"/>
    <property type="match status" value="1"/>
</dbReference>
<accession>A0A0K0E3G0</accession>
<dbReference type="WBParaSite" id="TCONS_00005712.p1">
    <property type="protein sequence ID" value="TCONS_00005712.p1"/>
    <property type="gene ID" value="XLOC_003962"/>
</dbReference>
<evidence type="ECO:0000313" key="4">
    <source>
        <dbReference type="WBParaSite" id="TCONS_00005712.p1"/>
    </source>
</evidence>
<reference evidence="3" key="1">
    <citation type="submission" date="2015-08" db="UniProtKB">
        <authorList>
            <consortium name="WormBaseParasite"/>
        </authorList>
    </citation>
    <scope>IDENTIFICATION</scope>
</reference>
<dbReference type="WBParaSite" id="SSTP_0000403200.1">
    <property type="protein sequence ID" value="SSTP_0000403200.1"/>
    <property type="gene ID" value="SSTP_0000403200"/>
</dbReference>
<protein>
    <submittedName>
        <fullName evidence="4">Protein OSCP1</fullName>
    </submittedName>
</protein>
<feature type="region of interest" description="Disordered" evidence="1">
    <location>
        <begin position="339"/>
        <end position="426"/>
    </location>
</feature>
<dbReference type="GO" id="GO:0005886">
    <property type="term" value="C:plasma membrane"/>
    <property type="evidence" value="ECO:0007669"/>
    <property type="project" value="TreeGrafter"/>
</dbReference>
<dbReference type="GO" id="GO:0005737">
    <property type="term" value="C:cytoplasm"/>
    <property type="evidence" value="ECO:0007669"/>
    <property type="project" value="TreeGrafter"/>
</dbReference>
<proteinExistence type="predicted"/>
<feature type="compositionally biased region" description="Low complexity" evidence="1">
    <location>
        <begin position="348"/>
        <end position="357"/>
    </location>
</feature>
<dbReference type="AlphaFoldDB" id="A0A0K0E3G0"/>
<evidence type="ECO:0000313" key="2">
    <source>
        <dbReference type="Proteomes" id="UP000035681"/>
    </source>
</evidence>
<dbReference type="PANTHER" id="PTHR21439:SF0">
    <property type="entry name" value="PROTEIN OSCP1"/>
    <property type="match status" value="1"/>
</dbReference>
<keyword evidence="2" id="KW-1185">Reference proteome</keyword>
<dbReference type="STRING" id="6248.A0A0K0E3G0"/>
<sequence>MALNVMPIMVINMAGEMIYVLEQRLKCFFFKAQSVEEEKSSKVLCDIICTLTNKEFMEQLFKPQELYEKTKMRHFFETLVHSSIMRLNISSMDKLYALMTMAFKYQIIKCVDAEQLILITLNHLDEMMAIAKNNDTLKLQLEEVYDRILIGYKNLKSWEYYIIRNCLLNYFVDFKIRIALLLKIGKQKENGSFNIFNNDEIVTLPHNGNCPGSIKYYEKGILFKVVNFEVPYSYEPSLNEGCYEKYNTNRGTDLGLNLYKEYGETFKNFGSTKGNLYGSGKKGIQKSLPPEGDEIRLLNELMSNNKEQDNTSNNFDLILFEDDDDDDILFEKIKKTSKDNEESKKKLSSTSKKSLTTAMDELNMEKNNKKENKNLEKGKDLLNLMDEATSNVKKKKSSRSNSVKRTTEKSQNIRIRSSSAKRLQQN</sequence>
<evidence type="ECO:0000313" key="3">
    <source>
        <dbReference type="WBParaSite" id="SSTP_0000403200.1"/>
    </source>
</evidence>
<feature type="compositionally biased region" description="Basic and acidic residues" evidence="1">
    <location>
        <begin position="363"/>
        <end position="380"/>
    </location>
</feature>
<name>A0A0K0E3G0_STRER</name>
<organism evidence="3">
    <name type="scientific">Strongyloides stercoralis</name>
    <name type="common">Threadworm</name>
    <dbReference type="NCBI Taxonomy" id="6248"/>
    <lineage>
        <taxon>Eukaryota</taxon>
        <taxon>Metazoa</taxon>
        <taxon>Ecdysozoa</taxon>
        <taxon>Nematoda</taxon>
        <taxon>Chromadorea</taxon>
        <taxon>Rhabditida</taxon>
        <taxon>Tylenchina</taxon>
        <taxon>Panagrolaimomorpha</taxon>
        <taxon>Strongyloidoidea</taxon>
        <taxon>Strongyloididae</taxon>
        <taxon>Strongyloides</taxon>
    </lineage>
</organism>
<dbReference type="InterPro" id="IPR019332">
    <property type="entry name" value="OSCP1"/>
</dbReference>
<evidence type="ECO:0000256" key="1">
    <source>
        <dbReference type="SAM" id="MobiDB-lite"/>
    </source>
</evidence>
<dbReference type="Proteomes" id="UP000035681">
    <property type="component" value="Unplaced"/>
</dbReference>
<dbReference type="Pfam" id="PF10188">
    <property type="entry name" value="Oscp1"/>
    <property type="match status" value="1"/>
</dbReference>